<dbReference type="PANTHER" id="PTHR45704">
    <property type="entry name" value="RAS-LIKE FAMILY MEMBER 11"/>
    <property type="match status" value="1"/>
</dbReference>
<keyword evidence="6" id="KW-1185">Reference proteome</keyword>
<keyword evidence="3" id="KW-0378">Hydrolase</keyword>
<dbReference type="PROSITE" id="PS51421">
    <property type="entry name" value="RAS"/>
    <property type="match status" value="1"/>
</dbReference>
<evidence type="ECO:0000256" key="2">
    <source>
        <dbReference type="ARBA" id="ARBA00011984"/>
    </source>
</evidence>
<evidence type="ECO:0000256" key="4">
    <source>
        <dbReference type="ARBA" id="ARBA00048098"/>
    </source>
</evidence>
<evidence type="ECO:0000256" key="3">
    <source>
        <dbReference type="ARBA" id="ARBA00022801"/>
    </source>
</evidence>
<comment type="similarity">
    <text evidence="1">Belongs to the small GTPase superfamily. Ras family.</text>
</comment>
<dbReference type="Pfam" id="PF00071">
    <property type="entry name" value="Ras"/>
    <property type="match status" value="2"/>
</dbReference>
<comment type="caution">
    <text evidence="5">The sequence shown here is derived from an EMBL/GenBank/DDBJ whole genome shotgun (WGS) entry which is preliminary data.</text>
</comment>
<dbReference type="SUPFAM" id="SSF52540">
    <property type="entry name" value="P-loop containing nucleoside triphosphate hydrolases"/>
    <property type="match status" value="1"/>
</dbReference>
<dbReference type="SMART" id="SM00173">
    <property type="entry name" value="RAS"/>
    <property type="match status" value="1"/>
</dbReference>
<dbReference type="InterPro" id="IPR051065">
    <property type="entry name" value="Ras-related_GTPase"/>
</dbReference>
<accession>A0A9X6RLJ7</accession>
<gene>
    <name evidence="5" type="ORF">BV898_16169</name>
</gene>
<dbReference type="GO" id="GO:0005525">
    <property type="term" value="F:GTP binding"/>
    <property type="evidence" value="ECO:0007669"/>
    <property type="project" value="InterPro"/>
</dbReference>
<dbReference type="InterPro" id="IPR001806">
    <property type="entry name" value="Small_GTPase"/>
</dbReference>
<evidence type="ECO:0000313" key="6">
    <source>
        <dbReference type="Proteomes" id="UP000192578"/>
    </source>
</evidence>
<proteinExistence type="inferred from homology"/>
<dbReference type="EMBL" id="MTYJ01000236">
    <property type="protein sequence ID" value="OWA51696.1"/>
    <property type="molecule type" value="Genomic_DNA"/>
</dbReference>
<evidence type="ECO:0000256" key="1">
    <source>
        <dbReference type="ARBA" id="ARBA00008344"/>
    </source>
</evidence>
<dbReference type="Proteomes" id="UP000192578">
    <property type="component" value="Unassembled WGS sequence"/>
</dbReference>
<organism evidence="5 6">
    <name type="scientific">Hypsibius exemplaris</name>
    <name type="common">Freshwater tardigrade</name>
    <dbReference type="NCBI Taxonomy" id="2072580"/>
    <lineage>
        <taxon>Eukaryota</taxon>
        <taxon>Metazoa</taxon>
        <taxon>Ecdysozoa</taxon>
        <taxon>Tardigrada</taxon>
        <taxon>Eutardigrada</taxon>
        <taxon>Parachela</taxon>
        <taxon>Hypsibioidea</taxon>
        <taxon>Hypsibiidae</taxon>
        <taxon>Hypsibius</taxon>
    </lineage>
</organism>
<protein>
    <recommendedName>
        <fullName evidence="2">small monomeric GTPase</fullName>
        <ecNumber evidence="2">3.6.5.2</ecNumber>
    </recommendedName>
</protein>
<reference evidence="6" key="1">
    <citation type="submission" date="2017-01" db="EMBL/GenBank/DDBJ databases">
        <title>Comparative genomics of anhydrobiosis in the tardigrade Hypsibius dujardini.</title>
        <authorList>
            <person name="Yoshida Y."/>
            <person name="Koutsovoulos G."/>
            <person name="Laetsch D."/>
            <person name="Stevens L."/>
            <person name="Kumar S."/>
            <person name="Horikawa D."/>
            <person name="Ishino K."/>
            <person name="Komine S."/>
            <person name="Tomita M."/>
            <person name="Blaxter M."/>
            <person name="Arakawa K."/>
        </authorList>
    </citation>
    <scope>NUCLEOTIDE SEQUENCE [LARGE SCALE GENOMIC DNA]</scope>
    <source>
        <strain evidence="6">Z151</strain>
    </source>
</reference>
<dbReference type="AlphaFoldDB" id="A0A9X6RLJ7"/>
<dbReference type="EC" id="3.6.5.2" evidence="2"/>
<dbReference type="PROSITE" id="PS51419">
    <property type="entry name" value="RAB"/>
    <property type="match status" value="1"/>
</dbReference>
<name>A0A9X6RLJ7_HYPEX</name>
<dbReference type="GO" id="GO:0003925">
    <property type="term" value="F:G protein activity"/>
    <property type="evidence" value="ECO:0007669"/>
    <property type="project" value="UniProtKB-EC"/>
</dbReference>
<dbReference type="Gene3D" id="3.40.50.300">
    <property type="entry name" value="P-loop containing nucleotide triphosphate hydrolases"/>
    <property type="match status" value="1"/>
</dbReference>
<dbReference type="OrthoDB" id="18798at2759"/>
<comment type="catalytic activity">
    <reaction evidence="4">
        <text>GTP + H2O = GDP + phosphate + H(+)</text>
        <dbReference type="Rhea" id="RHEA:19669"/>
        <dbReference type="ChEBI" id="CHEBI:15377"/>
        <dbReference type="ChEBI" id="CHEBI:15378"/>
        <dbReference type="ChEBI" id="CHEBI:37565"/>
        <dbReference type="ChEBI" id="CHEBI:43474"/>
        <dbReference type="ChEBI" id="CHEBI:58189"/>
        <dbReference type="EC" id="3.6.5.2"/>
    </reaction>
</comment>
<dbReference type="SMART" id="SM00175">
    <property type="entry name" value="RAB"/>
    <property type="match status" value="1"/>
</dbReference>
<evidence type="ECO:0000313" key="5">
    <source>
        <dbReference type="EMBL" id="OWA51696.1"/>
    </source>
</evidence>
<dbReference type="InterPro" id="IPR027417">
    <property type="entry name" value="P-loop_NTPase"/>
</dbReference>
<sequence>MSSPVFSLRILVMGDVGVGKSALSVRYLTRRYLGEYLSNTDVLYRCAVEVETDLVTLEILDSSCAAITNSDKATTTTPEVQDSAEQQINCQIKWSDAIIVLYSIISRASFHVARKILQKIRKIKLTTPVPIILLGNKTDIKHRRETSVNEGRKLSEEFGCQFYELSTAESVAGVSMSFDSLIREAQALRICHPKTFPRRSRTSLLSVSKMIGAMFGKATKKKRPSLSL</sequence>
<dbReference type="PRINTS" id="PR00449">
    <property type="entry name" value="RASTRNSFRMNG"/>
</dbReference>